<dbReference type="GO" id="GO:0009086">
    <property type="term" value="P:methionine biosynthetic process"/>
    <property type="evidence" value="ECO:0007669"/>
    <property type="project" value="UniProtKB-KW"/>
</dbReference>
<dbReference type="InterPro" id="IPR016204">
    <property type="entry name" value="HDH"/>
</dbReference>
<dbReference type="RefSeq" id="WP_193922369.1">
    <property type="nucleotide sequence ID" value="NZ_JADEXS020000001.1"/>
</dbReference>
<dbReference type="InterPro" id="IPR019811">
    <property type="entry name" value="HDH_CS"/>
</dbReference>
<evidence type="ECO:0000256" key="8">
    <source>
        <dbReference type="ARBA" id="ARBA00022697"/>
    </source>
</evidence>
<evidence type="ECO:0000256" key="6">
    <source>
        <dbReference type="ARBA" id="ARBA00013376"/>
    </source>
</evidence>
<dbReference type="SUPFAM" id="SSF51735">
    <property type="entry name" value="NAD(P)-binding Rossmann-fold domains"/>
    <property type="match status" value="1"/>
</dbReference>
<dbReference type="EMBL" id="JADEXS010000634">
    <property type="protein sequence ID" value="MBE9026575.1"/>
    <property type="molecule type" value="Genomic_DNA"/>
</dbReference>
<keyword evidence="7 16" id="KW-0028">Amino-acid biosynthesis</keyword>
<keyword evidence="10 16" id="KW-0560">Oxidoreductase</keyword>
<feature type="binding site" evidence="15">
    <location>
        <begin position="8"/>
        <end position="15"/>
    </location>
    <ligand>
        <name>NADP(+)</name>
        <dbReference type="ChEBI" id="CHEBI:58349"/>
    </ligand>
</feature>
<dbReference type="Proteomes" id="UP000622533">
    <property type="component" value="Unassembled WGS sequence"/>
</dbReference>
<dbReference type="InterPro" id="IPR002912">
    <property type="entry name" value="ACT_dom"/>
</dbReference>
<gene>
    <name evidence="19" type="ORF">IQ276_30395</name>
</gene>
<evidence type="ECO:0000256" key="11">
    <source>
        <dbReference type="ARBA" id="ARBA00023053"/>
    </source>
</evidence>
<dbReference type="PANTHER" id="PTHR43331:SF1">
    <property type="entry name" value="HOMOSERINE DEHYDROGENASE"/>
    <property type="match status" value="1"/>
</dbReference>
<evidence type="ECO:0000256" key="2">
    <source>
        <dbReference type="ARBA" id="ARBA00005056"/>
    </source>
</evidence>
<dbReference type="PIRSF" id="PIRSF000098">
    <property type="entry name" value="Homoser_dehydrog"/>
    <property type="match status" value="1"/>
</dbReference>
<evidence type="ECO:0000256" key="1">
    <source>
        <dbReference type="ARBA" id="ARBA00001920"/>
    </source>
</evidence>
<dbReference type="GO" id="GO:0050661">
    <property type="term" value="F:NADP binding"/>
    <property type="evidence" value="ECO:0007669"/>
    <property type="project" value="InterPro"/>
</dbReference>
<dbReference type="InterPro" id="IPR045865">
    <property type="entry name" value="ACT-like_dom_sf"/>
</dbReference>
<evidence type="ECO:0000256" key="4">
    <source>
        <dbReference type="ARBA" id="ARBA00006753"/>
    </source>
</evidence>
<dbReference type="FunFam" id="3.30.360.10:FF:000005">
    <property type="entry name" value="Homoserine dehydrogenase"/>
    <property type="match status" value="1"/>
</dbReference>
<comment type="pathway">
    <text evidence="2 16">Amino-acid biosynthesis; L-threonine biosynthesis; L-threonine from L-aspartate: step 3/5.</text>
</comment>
<organism evidence="19 20">
    <name type="scientific">Desmonostoc muscorum LEGE 12446</name>
    <dbReference type="NCBI Taxonomy" id="1828758"/>
    <lineage>
        <taxon>Bacteria</taxon>
        <taxon>Bacillati</taxon>
        <taxon>Cyanobacteriota</taxon>
        <taxon>Cyanophyceae</taxon>
        <taxon>Nostocales</taxon>
        <taxon>Nostocaceae</taxon>
        <taxon>Desmonostoc</taxon>
    </lineage>
</organism>
<dbReference type="UniPathway" id="UPA00050">
    <property type="reaction ID" value="UER00063"/>
</dbReference>
<dbReference type="InterPro" id="IPR005106">
    <property type="entry name" value="Asp/hSer_DH_NAD-bd"/>
</dbReference>
<dbReference type="SUPFAM" id="SSF55347">
    <property type="entry name" value="Glyceraldehyde-3-phosphate dehydrogenase-like, C-terminal domain"/>
    <property type="match status" value="1"/>
</dbReference>
<sequence length="445" mass="47064">MGVKLGILGLGTVGTGTVQLLQDKTGRHPLLQEIEIYRVGVRSLDKPRAVELPTDVLTTDLEAIVNDPAVDIVVEVMGGLEPARSLILKALSNGKHVVTANKAAIARFGAEIFTTANQAGVYVMLEAAVGGGIPVIQPLKQSLSVNRINTVIGIVNGTTNYILTRMQTEGSNFNDVLADAQRLGYAEADPTADVDGLDAADKIAILASLGFGGRIHLKDIYTEGIRQVSKTDIAYAEKLGFVIKLLAIAKRITSAEENGGTLLRGDAATLSLSPLSVRVHPTLVPKVHPLASINGVYNAILVEGEPIGQVMFFGPGAGAGATASAVTSDILNLVAVLKTNTAVPNPLLACGHQEYCQIAPMAELITRFYARFLTNDQPGVIGKLGTCFGNYGVSLESIVQTGFQGELAEIVVVTHDVREGNFRQALAEIRDFEAIESIPSLLRVL</sequence>
<evidence type="ECO:0000256" key="5">
    <source>
        <dbReference type="ARBA" id="ARBA00013213"/>
    </source>
</evidence>
<evidence type="ECO:0000256" key="12">
    <source>
        <dbReference type="ARBA" id="ARBA00023167"/>
    </source>
</evidence>
<evidence type="ECO:0000259" key="18">
    <source>
        <dbReference type="PROSITE" id="PS51671"/>
    </source>
</evidence>
<comment type="caution">
    <text evidence="19">The sequence shown here is derived from an EMBL/GenBank/DDBJ whole genome shotgun (WGS) entry which is preliminary data.</text>
</comment>
<evidence type="ECO:0000256" key="14">
    <source>
        <dbReference type="PIRSR" id="PIRSR000098-1"/>
    </source>
</evidence>
<dbReference type="NCBIfam" id="NF004976">
    <property type="entry name" value="PRK06349.1"/>
    <property type="match status" value="1"/>
</dbReference>
<comment type="pathway">
    <text evidence="3 16">Amino-acid biosynthesis; L-methionine biosynthesis via de novo pathway; L-homoserine from L-aspartate: step 3/3.</text>
</comment>
<proteinExistence type="inferred from homology"/>
<evidence type="ECO:0000256" key="17">
    <source>
        <dbReference type="RuleBase" id="RU004171"/>
    </source>
</evidence>
<reference evidence="19" key="1">
    <citation type="submission" date="2020-10" db="EMBL/GenBank/DDBJ databases">
        <authorList>
            <person name="Castelo-Branco R."/>
            <person name="Eusebio N."/>
            <person name="Adriana R."/>
            <person name="Vieira A."/>
            <person name="Brugerolle De Fraissinette N."/>
            <person name="Rezende De Castro R."/>
            <person name="Schneider M.P."/>
            <person name="Vasconcelos V."/>
            <person name="Leao P.N."/>
        </authorList>
    </citation>
    <scope>NUCLEOTIDE SEQUENCE</scope>
    <source>
        <strain evidence="19">LEGE 12446</strain>
    </source>
</reference>
<dbReference type="PANTHER" id="PTHR43331">
    <property type="entry name" value="HOMOSERINE DEHYDROGENASE"/>
    <property type="match status" value="1"/>
</dbReference>
<dbReference type="SUPFAM" id="SSF55021">
    <property type="entry name" value="ACT-like"/>
    <property type="match status" value="1"/>
</dbReference>
<evidence type="ECO:0000256" key="7">
    <source>
        <dbReference type="ARBA" id="ARBA00022605"/>
    </source>
</evidence>
<evidence type="ECO:0000256" key="10">
    <source>
        <dbReference type="ARBA" id="ARBA00023002"/>
    </source>
</evidence>
<keyword evidence="11" id="KW-0915">Sodium</keyword>
<dbReference type="PROSITE" id="PS01042">
    <property type="entry name" value="HOMOSER_DHGENASE"/>
    <property type="match status" value="1"/>
</dbReference>
<dbReference type="InterPro" id="IPR001342">
    <property type="entry name" value="HDH_cat"/>
</dbReference>
<dbReference type="EC" id="1.1.1.3" evidence="5 16"/>
<feature type="active site" description="Proton donor" evidence="14">
    <location>
        <position position="202"/>
    </location>
</feature>
<comment type="cofactor">
    <cofactor evidence="1">
        <name>a metal cation</name>
        <dbReference type="ChEBI" id="CHEBI:25213"/>
    </cofactor>
</comment>
<keyword evidence="8 16" id="KW-0791">Threonine biosynthesis</keyword>
<dbReference type="InterPro" id="IPR036291">
    <property type="entry name" value="NAD(P)-bd_dom_sf"/>
</dbReference>
<evidence type="ECO:0000256" key="15">
    <source>
        <dbReference type="PIRSR" id="PIRSR000098-2"/>
    </source>
</evidence>
<protein>
    <recommendedName>
        <fullName evidence="6 16">Homoserine dehydrogenase</fullName>
        <ecNumber evidence="5 16">1.1.1.3</ecNumber>
    </recommendedName>
</protein>
<evidence type="ECO:0000256" key="9">
    <source>
        <dbReference type="ARBA" id="ARBA00022857"/>
    </source>
</evidence>
<dbReference type="GO" id="GO:0009088">
    <property type="term" value="P:threonine biosynthetic process"/>
    <property type="evidence" value="ECO:0007669"/>
    <property type="project" value="UniProtKB-UniPathway"/>
</dbReference>
<feature type="binding site" evidence="15">
    <location>
        <position position="187"/>
    </location>
    <ligand>
        <name>L-homoserine</name>
        <dbReference type="ChEBI" id="CHEBI:57476"/>
    </ligand>
</feature>
<dbReference type="Pfam" id="PF03447">
    <property type="entry name" value="NAD_binding_3"/>
    <property type="match status" value="1"/>
</dbReference>
<feature type="domain" description="ACT" evidence="18">
    <location>
        <begin position="369"/>
        <end position="443"/>
    </location>
</feature>
<evidence type="ECO:0000313" key="19">
    <source>
        <dbReference type="EMBL" id="MBE9026575.1"/>
    </source>
</evidence>
<dbReference type="Pfam" id="PF01842">
    <property type="entry name" value="ACT"/>
    <property type="match status" value="1"/>
</dbReference>
<dbReference type="Pfam" id="PF00742">
    <property type="entry name" value="Homoserine_dh"/>
    <property type="match status" value="1"/>
</dbReference>
<dbReference type="GO" id="GO:0004412">
    <property type="term" value="F:homoserine dehydrogenase activity"/>
    <property type="evidence" value="ECO:0007669"/>
    <property type="project" value="UniProtKB-EC"/>
</dbReference>
<feature type="binding site" evidence="15">
    <location>
        <position position="102"/>
    </location>
    <ligand>
        <name>NADPH</name>
        <dbReference type="ChEBI" id="CHEBI:57783"/>
    </ligand>
</feature>
<evidence type="ECO:0000256" key="13">
    <source>
        <dbReference type="ARBA" id="ARBA00048841"/>
    </source>
</evidence>
<evidence type="ECO:0000256" key="16">
    <source>
        <dbReference type="RuleBase" id="RU000579"/>
    </source>
</evidence>
<name>A0A8J7A480_DESMC</name>
<dbReference type="UniPathway" id="UPA00051">
    <property type="reaction ID" value="UER00465"/>
</dbReference>
<dbReference type="Gene3D" id="3.40.50.720">
    <property type="entry name" value="NAD(P)-binding Rossmann-like Domain"/>
    <property type="match status" value="1"/>
</dbReference>
<evidence type="ECO:0000256" key="3">
    <source>
        <dbReference type="ARBA" id="ARBA00005062"/>
    </source>
</evidence>
<dbReference type="Gene3D" id="3.30.360.10">
    <property type="entry name" value="Dihydrodipicolinate Reductase, domain 2"/>
    <property type="match status" value="1"/>
</dbReference>
<dbReference type="CDD" id="cd04881">
    <property type="entry name" value="ACT_HSDH-Hom"/>
    <property type="match status" value="1"/>
</dbReference>
<dbReference type="Gene3D" id="3.30.70.260">
    <property type="match status" value="1"/>
</dbReference>
<comment type="catalytic activity">
    <reaction evidence="13">
        <text>L-homoserine + NADP(+) = L-aspartate 4-semialdehyde + NADPH + H(+)</text>
        <dbReference type="Rhea" id="RHEA:15761"/>
        <dbReference type="ChEBI" id="CHEBI:15378"/>
        <dbReference type="ChEBI" id="CHEBI:57476"/>
        <dbReference type="ChEBI" id="CHEBI:57783"/>
        <dbReference type="ChEBI" id="CHEBI:58349"/>
        <dbReference type="ChEBI" id="CHEBI:537519"/>
        <dbReference type="EC" id="1.1.1.3"/>
    </reaction>
    <physiologicalReaction direction="right-to-left" evidence="13">
        <dbReference type="Rhea" id="RHEA:15763"/>
    </physiologicalReaction>
</comment>
<keyword evidence="20" id="KW-1185">Reference proteome</keyword>
<accession>A0A8J7A480</accession>
<dbReference type="PROSITE" id="PS51671">
    <property type="entry name" value="ACT"/>
    <property type="match status" value="1"/>
</dbReference>
<keyword evidence="12 16" id="KW-0486">Methionine biosynthesis</keyword>
<comment type="similarity">
    <text evidence="4 17">Belongs to the homoserine dehydrogenase family.</text>
</comment>
<keyword evidence="9 15" id="KW-0521">NADP</keyword>
<dbReference type="AlphaFoldDB" id="A0A8J7A480"/>
<evidence type="ECO:0000313" key="20">
    <source>
        <dbReference type="Proteomes" id="UP000622533"/>
    </source>
</evidence>